<name>A0A803QGI0_CANSA</name>
<feature type="compositionally biased region" description="Basic residues" evidence="1">
    <location>
        <begin position="36"/>
        <end position="49"/>
    </location>
</feature>
<feature type="region of interest" description="Disordered" evidence="1">
    <location>
        <begin position="1"/>
        <end position="71"/>
    </location>
</feature>
<feature type="compositionally biased region" description="Polar residues" evidence="1">
    <location>
        <begin position="58"/>
        <end position="69"/>
    </location>
</feature>
<reference evidence="2" key="1">
    <citation type="submission" date="2018-11" db="EMBL/GenBank/DDBJ databases">
        <authorList>
            <person name="Grassa J C."/>
        </authorList>
    </citation>
    <scope>NUCLEOTIDE SEQUENCE [LARGE SCALE GENOMIC DNA]</scope>
</reference>
<evidence type="ECO:0000313" key="3">
    <source>
        <dbReference type="Proteomes" id="UP000596661"/>
    </source>
</evidence>
<dbReference type="AlphaFoldDB" id="A0A803QGI0"/>
<accession>A0A803QGI0</accession>
<dbReference type="Proteomes" id="UP000596661">
    <property type="component" value="Chromosome 9"/>
</dbReference>
<protein>
    <submittedName>
        <fullName evidence="2">Uncharacterized protein</fullName>
    </submittedName>
</protein>
<evidence type="ECO:0000313" key="2">
    <source>
        <dbReference type="EnsemblPlants" id="cds.evm.model.09.517"/>
    </source>
</evidence>
<dbReference type="EMBL" id="UZAU01000723">
    <property type="status" value="NOT_ANNOTATED_CDS"/>
    <property type="molecule type" value="Genomic_DNA"/>
</dbReference>
<dbReference type="EnsemblPlants" id="evm.model.09.517">
    <property type="protein sequence ID" value="cds.evm.model.09.517"/>
    <property type="gene ID" value="evm.TU.09.517"/>
</dbReference>
<reference evidence="2" key="2">
    <citation type="submission" date="2021-03" db="UniProtKB">
        <authorList>
            <consortium name="EnsemblPlants"/>
        </authorList>
    </citation>
    <scope>IDENTIFICATION</scope>
</reference>
<proteinExistence type="predicted"/>
<organism evidence="2 3">
    <name type="scientific">Cannabis sativa</name>
    <name type="common">Hemp</name>
    <name type="synonym">Marijuana</name>
    <dbReference type="NCBI Taxonomy" id="3483"/>
    <lineage>
        <taxon>Eukaryota</taxon>
        <taxon>Viridiplantae</taxon>
        <taxon>Streptophyta</taxon>
        <taxon>Embryophyta</taxon>
        <taxon>Tracheophyta</taxon>
        <taxon>Spermatophyta</taxon>
        <taxon>Magnoliopsida</taxon>
        <taxon>eudicotyledons</taxon>
        <taxon>Gunneridae</taxon>
        <taxon>Pentapetalae</taxon>
        <taxon>rosids</taxon>
        <taxon>fabids</taxon>
        <taxon>Rosales</taxon>
        <taxon>Cannabaceae</taxon>
        <taxon>Cannabis</taxon>
    </lineage>
</organism>
<evidence type="ECO:0000256" key="1">
    <source>
        <dbReference type="SAM" id="MobiDB-lite"/>
    </source>
</evidence>
<dbReference type="Gramene" id="evm.model.09.517">
    <property type="protein sequence ID" value="cds.evm.model.09.517"/>
    <property type="gene ID" value="evm.TU.09.517"/>
</dbReference>
<keyword evidence="3" id="KW-1185">Reference proteome</keyword>
<sequence>MLSLRALRNDELEREAATTRVGRNDSPPNQPNTSARRPRGRPRGSRTRTHREAPTCDNHGNLTNSQDDQLGNIRDISVDKGAPKIQETLAIEKLDPMIQEPPVETQIVGMYNLKAQSHLA</sequence>
<feature type="compositionally biased region" description="Basic and acidic residues" evidence="1">
    <location>
        <begin position="7"/>
        <end position="17"/>
    </location>
</feature>